<dbReference type="GO" id="GO:0008760">
    <property type="term" value="F:UDP-N-acetylglucosamine 1-carboxyvinyltransferase activity"/>
    <property type="evidence" value="ECO:0007669"/>
    <property type="project" value="UniProtKB-UniRule"/>
</dbReference>
<keyword evidence="15" id="KW-1185">Reference proteome</keyword>
<dbReference type="GO" id="GO:0008360">
    <property type="term" value="P:regulation of cell shape"/>
    <property type="evidence" value="ECO:0007669"/>
    <property type="project" value="UniProtKB-KW"/>
</dbReference>
<comment type="subcellular location">
    <subcellularLocation>
        <location evidence="1 12">Cytoplasm</location>
    </subcellularLocation>
</comment>
<dbReference type="PANTHER" id="PTHR43783:SF1">
    <property type="entry name" value="UDP-N-ACETYLGLUCOSAMINE 1-CARBOXYVINYLTRANSFERASE"/>
    <property type="match status" value="1"/>
</dbReference>
<keyword evidence="9 12" id="KW-0961">Cell wall biogenesis/degradation</keyword>
<dbReference type="InterPro" id="IPR001986">
    <property type="entry name" value="Enolpyruvate_Tfrase_dom"/>
</dbReference>
<dbReference type="GO" id="GO:0019277">
    <property type="term" value="P:UDP-N-acetylgalactosamine biosynthetic process"/>
    <property type="evidence" value="ECO:0007669"/>
    <property type="project" value="InterPro"/>
</dbReference>
<dbReference type="GO" id="GO:0051301">
    <property type="term" value="P:cell division"/>
    <property type="evidence" value="ECO:0007669"/>
    <property type="project" value="UniProtKB-KW"/>
</dbReference>
<organism evidence="14 15">
    <name type="scientific">Calderihabitans maritimus</name>
    <dbReference type="NCBI Taxonomy" id="1246530"/>
    <lineage>
        <taxon>Bacteria</taxon>
        <taxon>Bacillati</taxon>
        <taxon>Bacillota</taxon>
        <taxon>Clostridia</taxon>
        <taxon>Neomoorellales</taxon>
        <taxon>Calderihabitantaceae</taxon>
        <taxon>Calderihabitans</taxon>
    </lineage>
</organism>
<name>A0A1Z5HWC8_9FIRM</name>
<evidence type="ECO:0000256" key="5">
    <source>
        <dbReference type="ARBA" id="ARBA00022679"/>
    </source>
</evidence>
<evidence type="ECO:0000256" key="4">
    <source>
        <dbReference type="ARBA" id="ARBA00022618"/>
    </source>
</evidence>
<dbReference type="NCBIfam" id="NF006873">
    <property type="entry name" value="PRK09369.1"/>
    <property type="match status" value="1"/>
</dbReference>
<dbReference type="Pfam" id="PF00275">
    <property type="entry name" value="EPSP_synthase"/>
    <property type="match status" value="1"/>
</dbReference>
<feature type="binding site" evidence="12">
    <location>
        <begin position="121"/>
        <end position="125"/>
    </location>
    <ligand>
        <name>UDP-N-acetyl-alpha-D-glucosamine</name>
        <dbReference type="ChEBI" id="CHEBI:57705"/>
    </ligand>
</feature>
<evidence type="ECO:0000313" key="15">
    <source>
        <dbReference type="Proteomes" id="UP000197032"/>
    </source>
</evidence>
<evidence type="ECO:0000256" key="9">
    <source>
        <dbReference type="ARBA" id="ARBA00023316"/>
    </source>
</evidence>
<comment type="similarity">
    <text evidence="10 12">Belongs to the EPSP synthase family. MurA subfamily.</text>
</comment>
<evidence type="ECO:0000256" key="2">
    <source>
        <dbReference type="ARBA" id="ARBA00004752"/>
    </source>
</evidence>
<dbReference type="GO" id="GO:0005737">
    <property type="term" value="C:cytoplasm"/>
    <property type="evidence" value="ECO:0007669"/>
    <property type="project" value="UniProtKB-SubCell"/>
</dbReference>
<dbReference type="CDD" id="cd01555">
    <property type="entry name" value="UdpNAET"/>
    <property type="match status" value="1"/>
</dbReference>
<keyword evidence="7 12" id="KW-0573">Peptidoglycan synthesis</keyword>
<comment type="caution">
    <text evidence="14">The sequence shown here is derived from an EMBL/GenBank/DDBJ whole genome shotgun (WGS) entry which is preliminary data.</text>
</comment>
<gene>
    <name evidence="12" type="primary">murA</name>
    <name evidence="14" type="ORF">KKC1_29680</name>
</gene>
<dbReference type="HAMAP" id="MF_00111">
    <property type="entry name" value="MurA"/>
    <property type="match status" value="1"/>
</dbReference>
<evidence type="ECO:0000256" key="7">
    <source>
        <dbReference type="ARBA" id="ARBA00022984"/>
    </source>
</evidence>
<dbReference type="InterPro" id="IPR050068">
    <property type="entry name" value="MurA_subfamily"/>
</dbReference>
<comment type="function">
    <text evidence="12">Cell wall formation. Adds enolpyruvyl to UDP-N-acetylglucosamine.</text>
</comment>
<evidence type="ECO:0000256" key="11">
    <source>
        <dbReference type="ARBA" id="ARBA00047527"/>
    </source>
</evidence>
<accession>A0A1Z5HWC8</accession>
<dbReference type="Gene3D" id="3.65.10.10">
    <property type="entry name" value="Enolpyruvate transferase domain"/>
    <property type="match status" value="2"/>
</dbReference>
<sequence>MEKIIVRGGATLRGRVAISGAKNAVLPVIAACLLTEEECRIAETPNLADVATICEVLKALGAGVSLRDRELIINCRELTSHEPPYHCVRRMRASFLVMGSLLARTGRAKIAMPGGCAIGSRPIDLHLKGFAALGADITINHGVIEARAQKLKGNRIYLDFPSVGATENLMMAAAMARGTTVIENAAEEPEIVDLANFINSMGGRITGAGTNIIKVEGVERLRGTFHTVIPDRIEAGTFMVAAAATGGEVLVENVIVDHLKPVVAKLREIGAEIKEEPSGVRVSGNGELRAVDVKTLPYPGFPTDMQAQIMALLTAARGTSVITETVFENRFMHVNELKRMGAQITIEGHAAVVKGVDQLMGAPVKATDLRAGAALIIAGLMAQGETEIGCIHHIDRGYEDIVGKLRKLGADIERVDN</sequence>
<dbReference type="NCBIfam" id="NF009470">
    <property type="entry name" value="PRK12830.1"/>
    <property type="match status" value="1"/>
</dbReference>
<dbReference type="GO" id="GO:0009252">
    <property type="term" value="P:peptidoglycan biosynthetic process"/>
    <property type="evidence" value="ECO:0007669"/>
    <property type="project" value="UniProtKB-UniRule"/>
</dbReference>
<dbReference type="SUPFAM" id="SSF55205">
    <property type="entry name" value="EPT/RTPC-like"/>
    <property type="match status" value="1"/>
</dbReference>
<feature type="binding site" evidence="12">
    <location>
        <position position="304"/>
    </location>
    <ligand>
        <name>UDP-N-acetyl-alpha-D-glucosamine</name>
        <dbReference type="ChEBI" id="CHEBI:57705"/>
    </ligand>
</feature>
<comment type="pathway">
    <text evidence="2 12">Cell wall biogenesis; peptidoglycan biosynthesis.</text>
</comment>
<evidence type="ECO:0000259" key="13">
    <source>
        <dbReference type="Pfam" id="PF00275"/>
    </source>
</evidence>
<dbReference type="InterPro" id="IPR013792">
    <property type="entry name" value="RNA3'P_cycl/enolpyr_Trfase_a/b"/>
</dbReference>
<dbReference type="EC" id="2.5.1.7" evidence="12"/>
<evidence type="ECO:0000256" key="1">
    <source>
        <dbReference type="ARBA" id="ARBA00004496"/>
    </source>
</evidence>
<evidence type="ECO:0000256" key="10">
    <source>
        <dbReference type="ARBA" id="ARBA00038367"/>
    </source>
</evidence>
<evidence type="ECO:0000256" key="12">
    <source>
        <dbReference type="HAMAP-Rule" id="MF_00111"/>
    </source>
</evidence>
<dbReference type="AlphaFoldDB" id="A0A1Z5HWC8"/>
<feature type="active site" description="Proton donor" evidence="12">
    <location>
        <position position="116"/>
    </location>
</feature>
<proteinExistence type="inferred from homology"/>
<dbReference type="InterPro" id="IPR036968">
    <property type="entry name" value="Enolpyruvate_Tfrase_sf"/>
</dbReference>
<dbReference type="GO" id="GO:0071555">
    <property type="term" value="P:cell wall organization"/>
    <property type="evidence" value="ECO:0007669"/>
    <property type="project" value="UniProtKB-KW"/>
</dbReference>
<feature type="binding site" evidence="12">
    <location>
        <position position="326"/>
    </location>
    <ligand>
        <name>UDP-N-acetyl-alpha-D-glucosamine</name>
        <dbReference type="ChEBI" id="CHEBI:57705"/>
    </ligand>
</feature>
<feature type="modified residue" description="2-(S-cysteinyl)pyruvic acid O-phosphothioketal" evidence="12">
    <location>
        <position position="116"/>
    </location>
</feature>
<keyword evidence="3 12" id="KW-0963">Cytoplasm</keyword>
<dbReference type="Proteomes" id="UP000197032">
    <property type="component" value="Unassembled WGS sequence"/>
</dbReference>
<dbReference type="PANTHER" id="PTHR43783">
    <property type="entry name" value="UDP-N-ACETYLGLUCOSAMINE 1-CARBOXYVINYLTRANSFERASE"/>
    <property type="match status" value="1"/>
</dbReference>
<evidence type="ECO:0000313" key="14">
    <source>
        <dbReference type="EMBL" id="GAW93842.1"/>
    </source>
</evidence>
<protein>
    <recommendedName>
        <fullName evidence="12">UDP-N-acetylglucosamine 1-carboxyvinyltransferase</fullName>
        <ecNumber evidence="12">2.5.1.7</ecNumber>
    </recommendedName>
    <alternativeName>
        <fullName evidence="12">Enoylpyruvate transferase</fullName>
    </alternativeName>
    <alternativeName>
        <fullName evidence="12">UDP-N-acetylglucosamine enolpyruvyl transferase</fullName>
        <shortName evidence="12">EPT</shortName>
    </alternativeName>
</protein>
<evidence type="ECO:0000256" key="6">
    <source>
        <dbReference type="ARBA" id="ARBA00022960"/>
    </source>
</evidence>
<feature type="binding site" evidence="12">
    <location>
        <begin position="22"/>
        <end position="23"/>
    </location>
    <ligand>
        <name>phosphoenolpyruvate</name>
        <dbReference type="ChEBI" id="CHEBI:58702"/>
    </ligand>
</feature>
<dbReference type="InterPro" id="IPR005750">
    <property type="entry name" value="UDP_GlcNAc_COvinyl_MurA"/>
</dbReference>
<reference evidence="15" key="1">
    <citation type="journal article" date="2017" name="Appl. Environ. Microbiol.">
        <title>Genomic analysis of Calderihabitans maritimus KKC1, a thermophilic hydrogenogenic carboxydotrophic bacterium isolated from marine sediment.</title>
        <authorList>
            <person name="Omae K."/>
            <person name="Yoneda Y."/>
            <person name="Fukuyama Y."/>
            <person name="Yoshida T."/>
            <person name="Sako Y."/>
        </authorList>
    </citation>
    <scope>NUCLEOTIDE SEQUENCE [LARGE SCALE GENOMIC DNA]</scope>
    <source>
        <strain evidence="15">KKC1</strain>
    </source>
</reference>
<dbReference type="EMBL" id="BDGJ01000168">
    <property type="protein sequence ID" value="GAW93842.1"/>
    <property type="molecule type" value="Genomic_DNA"/>
</dbReference>
<dbReference type="RefSeq" id="WP_088554902.1">
    <property type="nucleotide sequence ID" value="NZ_BDGJ01000168.1"/>
</dbReference>
<keyword evidence="5 12" id="KW-0808">Transferase</keyword>
<evidence type="ECO:0000256" key="8">
    <source>
        <dbReference type="ARBA" id="ARBA00023306"/>
    </source>
</evidence>
<feature type="binding site" evidence="12">
    <location>
        <position position="92"/>
    </location>
    <ligand>
        <name>UDP-N-acetyl-alpha-D-glucosamine</name>
        <dbReference type="ChEBI" id="CHEBI:57705"/>
    </ligand>
</feature>
<keyword evidence="12" id="KW-0670">Pyruvate</keyword>
<dbReference type="OrthoDB" id="9803760at2"/>
<comment type="caution">
    <text evidence="12">Lacks conserved residue(s) required for the propagation of feature annotation.</text>
</comment>
<keyword evidence="6 12" id="KW-0133">Cell shape</keyword>
<feature type="domain" description="Enolpyruvate transferase" evidence="13">
    <location>
        <begin position="6"/>
        <end position="405"/>
    </location>
</feature>
<evidence type="ECO:0000256" key="3">
    <source>
        <dbReference type="ARBA" id="ARBA00022490"/>
    </source>
</evidence>
<keyword evidence="8 12" id="KW-0131">Cell cycle</keyword>
<dbReference type="FunFam" id="3.65.10.10:FF:000001">
    <property type="entry name" value="UDP-N-acetylglucosamine 1-carboxyvinyltransferase"/>
    <property type="match status" value="1"/>
</dbReference>
<comment type="catalytic activity">
    <reaction evidence="11 12">
        <text>phosphoenolpyruvate + UDP-N-acetyl-alpha-D-glucosamine = UDP-N-acetyl-3-O-(1-carboxyvinyl)-alpha-D-glucosamine + phosphate</text>
        <dbReference type="Rhea" id="RHEA:18681"/>
        <dbReference type="ChEBI" id="CHEBI:43474"/>
        <dbReference type="ChEBI" id="CHEBI:57705"/>
        <dbReference type="ChEBI" id="CHEBI:58702"/>
        <dbReference type="ChEBI" id="CHEBI:68483"/>
        <dbReference type="EC" id="2.5.1.7"/>
    </reaction>
</comment>
<dbReference type="UniPathway" id="UPA00219"/>
<keyword evidence="4 12" id="KW-0132">Cell division</keyword>
<dbReference type="NCBIfam" id="TIGR01072">
    <property type="entry name" value="murA"/>
    <property type="match status" value="1"/>
</dbReference>